<gene>
    <name evidence="1" type="ORF">E7102_08410</name>
</gene>
<sequence>MMADITINISTRELLIQYAEKYETADFINGDPSWFMHQVSGAKNQEAMAFIAASLSYGSRQQFMKKIQLMLDWAQGDVDGWVREGRYADHLHLGDKSCFYRLYTCDTMYRFLSTYQQLLNEYGTLVDYVRGKANDTLGAVDAICRYFGSRGISVIIPKDTTSACKRVCMFLRWMVRTNSPVDLGLWADFIDRRSLIIPLDTHVLQQSERLGLITSKTASMTAARKLSAVLATIFPDDPLKGDFALFGHGVNS</sequence>
<organism evidence="1 2">
    <name type="scientific">Xylanibacter ruminicola</name>
    <name type="common">Prevotella ruminicola</name>
    <dbReference type="NCBI Taxonomy" id="839"/>
    <lineage>
        <taxon>Bacteria</taxon>
        <taxon>Pseudomonadati</taxon>
        <taxon>Bacteroidota</taxon>
        <taxon>Bacteroidia</taxon>
        <taxon>Bacteroidales</taxon>
        <taxon>Prevotellaceae</taxon>
        <taxon>Xylanibacter</taxon>
    </lineage>
</organism>
<reference evidence="1" key="1">
    <citation type="submission" date="2019-04" db="EMBL/GenBank/DDBJ databases">
        <title>Evolution of Biomass-Degrading Anaerobic Consortia Revealed by Metagenomics.</title>
        <authorList>
            <person name="Peng X."/>
        </authorList>
    </citation>
    <scope>NUCLEOTIDE SEQUENCE</scope>
    <source>
        <strain evidence="1">SIG141</strain>
    </source>
</reference>
<dbReference type="EMBL" id="SUYD01000009">
    <property type="protein sequence ID" value="MBE6266477.1"/>
    <property type="molecule type" value="Genomic_DNA"/>
</dbReference>
<dbReference type="AlphaFoldDB" id="A0A928GGY0"/>
<dbReference type="NCBIfam" id="TIGR02757">
    <property type="entry name" value="TIGR02757 family protein"/>
    <property type="match status" value="1"/>
</dbReference>
<comment type="caution">
    <text evidence="1">The sequence shown here is derived from an EMBL/GenBank/DDBJ whole genome shotgun (WGS) entry which is preliminary data.</text>
</comment>
<dbReference type="Pfam" id="PF09674">
    <property type="entry name" value="DUF2400"/>
    <property type="match status" value="1"/>
</dbReference>
<evidence type="ECO:0000313" key="2">
    <source>
        <dbReference type="Proteomes" id="UP000763088"/>
    </source>
</evidence>
<protein>
    <submittedName>
        <fullName evidence="1">TIGR02757 family protein</fullName>
    </submittedName>
</protein>
<name>A0A928GGY0_XYLRU</name>
<dbReference type="Proteomes" id="UP000763088">
    <property type="component" value="Unassembled WGS sequence"/>
</dbReference>
<accession>A0A928GGY0</accession>
<dbReference type="InterPro" id="IPR014127">
    <property type="entry name" value="CHP02757"/>
</dbReference>
<evidence type="ECO:0000313" key="1">
    <source>
        <dbReference type="EMBL" id="MBE6266477.1"/>
    </source>
</evidence>
<proteinExistence type="predicted"/>